<comment type="similarity">
    <text evidence="1">Belongs to the peptidase S51 family.</text>
</comment>
<evidence type="ECO:0000256" key="3">
    <source>
        <dbReference type="ARBA" id="ARBA00022801"/>
    </source>
</evidence>
<dbReference type="EMBL" id="MWQN01000002">
    <property type="protein sequence ID" value="OPC79085.1"/>
    <property type="molecule type" value="Genomic_DNA"/>
</dbReference>
<evidence type="ECO:0000313" key="5">
    <source>
        <dbReference type="EMBL" id="OPC79085.1"/>
    </source>
</evidence>
<reference evidence="5 6" key="1">
    <citation type="submission" date="2017-03" db="EMBL/GenBank/DDBJ databases">
        <title>Draft genome sequence of Streptomyces scabrisporus NF3, endophyte isolated from Amphipterygium adstringens.</title>
        <authorList>
            <person name="Vazquez M."/>
            <person name="Ceapa C.D."/>
            <person name="Rodriguez Luna D."/>
            <person name="Sanchez Esquivel S."/>
        </authorList>
    </citation>
    <scope>NUCLEOTIDE SEQUENCE [LARGE SCALE GENOMIC DNA]</scope>
    <source>
        <strain evidence="5 6">NF3</strain>
    </source>
</reference>
<dbReference type="RefSeq" id="WP_078980293.1">
    <property type="nucleotide sequence ID" value="NZ_MWQN01000002.1"/>
</dbReference>
<comment type="caution">
    <text evidence="5">The sequence shown here is derived from an EMBL/GenBank/DDBJ whole genome shotgun (WGS) entry which is preliminary data.</text>
</comment>
<dbReference type="GO" id="GO:0008236">
    <property type="term" value="F:serine-type peptidase activity"/>
    <property type="evidence" value="ECO:0007669"/>
    <property type="project" value="UniProtKB-KW"/>
</dbReference>
<sequence>MRMYLSSFRLGEHPDRLVALLGGVGGAGAGGVPIAVIANAIDDRPAEVRAACVGSEFVALRELGLRPTEVDLRTFFDRPHGEVAAVLARFPAVWVRGGNVFLLRDALARSGADGVLVDRLRRDAVVYGGYSAGACVLAPDLRGLERCDDADAVTEVYGRPVRWDGLGVLDHAVVPHVDSPDHPESALLAEVVADYRARGVPHRTLRDGQVLLVDGERTTVV</sequence>
<dbReference type="Gene3D" id="3.40.50.880">
    <property type="match status" value="1"/>
</dbReference>
<evidence type="ECO:0008006" key="7">
    <source>
        <dbReference type="Google" id="ProtNLM"/>
    </source>
</evidence>
<dbReference type="InterPro" id="IPR005320">
    <property type="entry name" value="Peptidase_S51"/>
</dbReference>
<keyword evidence="3" id="KW-0378">Hydrolase</keyword>
<evidence type="ECO:0000313" key="6">
    <source>
        <dbReference type="Proteomes" id="UP000190037"/>
    </source>
</evidence>
<evidence type="ECO:0000256" key="4">
    <source>
        <dbReference type="ARBA" id="ARBA00022825"/>
    </source>
</evidence>
<evidence type="ECO:0000256" key="1">
    <source>
        <dbReference type="ARBA" id="ARBA00006534"/>
    </source>
</evidence>
<dbReference type="SUPFAM" id="SSF52317">
    <property type="entry name" value="Class I glutamine amidotransferase-like"/>
    <property type="match status" value="1"/>
</dbReference>
<dbReference type="PANTHER" id="PTHR20842">
    <property type="entry name" value="PROTEASE S51 ALPHA-ASPARTYL DIPEPTIDASE"/>
    <property type="match status" value="1"/>
</dbReference>
<keyword evidence="4" id="KW-0720">Serine protease</keyword>
<dbReference type="STRING" id="159449.B4N89_33860"/>
<accession>A0A1T3NQR7</accession>
<protein>
    <recommendedName>
        <fullName evidence="7">Peptidase</fullName>
    </recommendedName>
</protein>
<keyword evidence="2" id="KW-0645">Protease</keyword>
<dbReference type="GO" id="GO:0006508">
    <property type="term" value="P:proteolysis"/>
    <property type="evidence" value="ECO:0007669"/>
    <property type="project" value="UniProtKB-KW"/>
</dbReference>
<dbReference type="InterPro" id="IPR029062">
    <property type="entry name" value="Class_I_gatase-like"/>
</dbReference>
<gene>
    <name evidence="5" type="ORF">B4N89_33860</name>
</gene>
<dbReference type="AlphaFoldDB" id="A0A1T3NQR7"/>
<proteinExistence type="inferred from homology"/>
<evidence type="ECO:0000256" key="2">
    <source>
        <dbReference type="ARBA" id="ARBA00022670"/>
    </source>
</evidence>
<dbReference type="PANTHER" id="PTHR20842:SF0">
    <property type="entry name" value="ALPHA-ASPARTYL DIPEPTIDASE"/>
    <property type="match status" value="1"/>
</dbReference>
<dbReference type="OrthoDB" id="3373764at2"/>
<keyword evidence="6" id="KW-1185">Reference proteome</keyword>
<dbReference type="Proteomes" id="UP000190037">
    <property type="component" value="Unassembled WGS sequence"/>
</dbReference>
<name>A0A1T3NQR7_9ACTN</name>
<organism evidence="5 6">
    <name type="scientific">Embleya scabrispora</name>
    <dbReference type="NCBI Taxonomy" id="159449"/>
    <lineage>
        <taxon>Bacteria</taxon>
        <taxon>Bacillati</taxon>
        <taxon>Actinomycetota</taxon>
        <taxon>Actinomycetes</taxon>
        <taxon>Kitasatosporales</taxon>
        <taxon>Streptomycetaceae</taxon>
        <taxon>Embleya</taxon>
    </lineage>
</organism>
<dbReference type="Pfam" id="PF03575">
    <property type="entry name" value="Peptidase_S51"/>
    <property type="match status" value="1"/>
</dbReference>